<reference evidence="1 2" key="1">
    <citation type="journal article" date="2011" name="Science">
        <title>The ecoresponsive genome of Daphnia pulex.</title>
        <authorList>
            <person name="Colbourne J.K."/>
            <person name="Pfrender M.E."/>
            <person name="Gilbert D."/>
            <person name="Thomas W.K."/>
            <person name="Tucker A."/>
            <person name="Oakley T.H."/>
            <person name="Tokishita S."/>
            <person name="Aerts A."/>
            <person name="Arnold G.J."/>
            <person name="Basu M.K."/>
            <person name="Bauer D.J."/>
            <person name="Caceres C.E."/>
            <person name="Carmel L."/>
            <person name="Casola C."/>
            <person name="Choi J.H."/>
            <person name="Detter J.C."/>
            <person name="Dong Q."/>
            <person name="Dusheyko S."/>
            <person name="Eads B.D."/>
            <person name="Frohlich T."/>
            <person name="Geiler-Samerotte K.A."/>
            <person name="Gerlach D."/>
            <person name="Hatcher P."/>
            <person name="Jogdeo S."/>
            <person name="Krijgsveld J."/>
            <person name="Kriventseva E.V."/>
            <person name="Kultz D."/>
            <person name="Laforsch C."/>
            <person name="Lindquist E."/>
            <person name="Lopez J."/>
            <person name="Manak J.R."/>
            <person name="Muller J."/>
            <person name="Pangilinan J."/>
            <person name="Patwardhan R.P."/>
            <person name="Pitluck S."/>
            <person name="Pritham E.J."/>
            <person name="Rechtsteiner A."/>
            <person name="Rho M."/>
            <person name="Rogozin I.B."/>
            <person name="Sakarya O."/>
            <person name="Salamov A."/>
            <person name="Schaack S."/>
            <person name="Shapiro H."/>
            <person name="Shiga Y."/>
            <person name="Skalitzky C."/>
            <person name="Smith Z."/>
            <person name="Souvorov A."/>
            <person name="Sung W."/>
            <person name="Tang Z."/>
            <person name="Tsuchiya D."/>
            <person name="Tu H."/>
            <person name="Vos H."/>
            <person name="Wang M."/>
            <person name="Wolf Y.I."/>
            <person name="Yamagata H."/>
            <person name="Yamada T."/>
            <person name="Ye Y."/>
            <person name="Shaw J.R."/>
            <person name="Andrews J."/>
            <person name="Crease T.J."/>
            <person name="Tang H."/>
            <person name="Lucas S.M."/>
            <person name="Robertson H.M."/>
            <person name="Bork P."/>
            <person name="Koonin E.V."/>
            <person name="Zdobnov E.M."/>
            <person name="Grigoriev I.V."/>
            <person name="Lynch M."/>
            <person name="Boore J.L."/>
        </authorList>
    </citation>
    <scope>NUCLEOTIDE SEQUENCE [LARGE SCALE GENOMIC DNA]</scope>
</reference>
<sequence>MKKNQEVQIRFNSNRIIFRFNLGFNRGLARPNISTFSFVLQFSRRIWATWTQPFNSLKIFDIYCTR</sequence>
<gene>
    <name evidence="1" type="ORF">DAPPUDRAFT_246426</name>
</gene>
<dbReference type="EMBL" id="GL732558">
    <property type="protein sequence ID" value="EFX78339.1"/>
    <property type="molecule type" value="Genomic_DNA"/>
</dbReference>
<protein>
    <submittedName>
        <fullName evidence="1">Uncharacterized protein</fullName>
    </submittedName>
</protein>
<dbReference type="AlphaFoldDB" id="E9GQG9"/>
<proteinExistence type="predicted"/>
<dbReference type="Proteomes" id="UP000000305">
    <property type="component" value="Unassembled WGS sequence"/>
</dbReference>
<evidence type="ECO:0000313" key="2">
    <source>
        <dbReference type="Proteomes" id="UP000000305"/>
    </source>
</evidence>
<dbReference type="KEGG" id="dpx:DAPPUDRAFT_246426"/>
<name>E9GQG9_DAPPU</name>
<accession>E9GQG9</accession>
<dbReference type="HOGENOM" id="CLU_2833764_0_0_1"/>
<evidence type="ECO:0000313" key="1">
    <source>
        <dbReference type="EMBL" id="EFX78339.1"/>
    </source>
</evidence>
<keyword evidence="2" id="KW-1185">Reference proteome</keyword>
<organism evidence="1 2">
    <name type="scientific">Daphnia pulex</name>
    <name type="common">Water flea</name>
    <dbReference type="NCBI Taxonomy" id="6669"/>
    <lineage>
        <taxon>Eukaryota</taxon>
        <taxon>Metazoa</taxon>
        <taxon>Ecdysozoa</taxon>
        <taxon>Arthropoda</taxon>
        <taxon>Crustacea</taxon>
        <taxon>Branchiopoda</taxon>
        <taxon>Diplostraca</taxon>
        <taxon>Cladocera</taxon>
        <taxon>Anomopoda</taxon>
        <taxon>Daphniidae</taxon>
        <taxon>Daphnia</taxon>
    </lineage>
</organism>
<dbReference type="InParanoid" id="E9GQG9"/>